<dbReference type="AlphaFoldDB" id="A0A2L2BR50"/>
<keyword evidence="4" id="KW-0547">Nucleotide-binding</keyword>
<dbReference type="SUPFAM" id="SSF52540">
    <property type="entry name" value="P-loop containing nucleoside triphosphate hydrolases"/>
    <property type="match status" value="1"/>
</dbReference>
<organism evidence="13 14">
    <name type="scientific">Pontimonas salivibrio</name>
    <dbReference type="NCBI Taxonomy" id="1159327"/>
    <lineage>
        <taxon>Bacteria</taxon>
        <taxon>Bacillati</taxon>
        <taxon>Actinomycetota</taxon>
        <taxon>Actinomycetes</taxon>
        <taxon>Micrococcales</taxon>
        <taxon>Microbacteriaceae</taxon>
        <taxon>Pontimonas</taxon>
    </lineage>
</organism>
<evidence type="ECO:0000256" key="3">
    <source>
        <dbReference type="ARBA" id="ARBA00021315"/>
    </source>
</evidence>
<dbReference type="Proteomes" id="UP000243077">
    <property type="component" value="Chromosome"/>
</dbReference>
<evidence type="ECO:0000256" key="9">
    <source>
        <dbReference type="PIRNR" id="PIRNR003128"/>
    </source>
</evidence>
<protein>
    <recommendedName>
        <fullName evidence="3 9">DNA repair protein RecN</fullName>
    </recommendedName>
    <alternativeName>
        <fullName evidence="8 9">Recombination protein N</fullName>
    </alternativeName>
</protein>
<dbReference type="CDD" id="cd03241">
    <property type="entry name" value="ABC_RecN"/>
    <property type="match status" value="1"/>
</dbReference>
<dbReference type="RefSeq" id="WP_104913660.1">
    <property type="nucleotide sequence ID" value="NZ_CP026923.1"/>
</dbReference>
<evidence type="ECO:0000256" key="2">
    <source>
        <dbReference type="ARBA" id="ARBA00009441"/>
    </source>
</evidence>
<dbReference type="GO" id="GO:0005524">
    <property type="term" value="F:ATP binding"/>
    <property type="evidence" value="ECO:0007669"/>
    <property type="project" value="UniProtKB-KW"/>
</dbReference>
<feature type="region of interest" description="Disordered" evidence="11">
    <location>
        <begin position="540"/>
        <end position="568"/>
    </location>
</feature>
<dbReference type="InterPro" id="IPR004604">
    <property type="entry name" value="DNA_recomb/repair_RecN"/>
</dbReference>
<accession>A0A2L2BR50</accession>
<dbReference type="Gene3D" id="3.40.50.300">
    <property type="entry name" value="P-loop containing nucleotide triphosphate hydrolases"/>
    <property type="match status" value="2"/>
</dbReference>
<keyword evidence="6" id="KW-0067">ATP-binding</keyword>
<dbReference type="GO" id="GO:0009432">
    <property type="term" value="P:SOS response"/>
    <property type="evidence" value="ECO:0007669"/>
    <property type="project" value="TreeGrafter"/>
</dbReference>
<keyword evidence="7 9" id="KW-0234">DNA repair</keyword>
<evidence type="ECO:0000256" key="11">
    <source>
        <dbReference type="SAM" id="MobiDB-lite"/>
    </source>
</evidence>
<feature type="coiled-coil region" evidence="10">
    <location>
        <begin position="159"/>
        <end position="196"/>
    </location>
</feature>
<dbReference type="FunFam" id="3.40.50.300:FF:000356">
    <property type="entry name" value="DNA repair protein RecN"/>
    <property type="match status" value="1"/>
</dbReference>
<evidence type="ECO:0000259" key="12">
    <source>
        <dbReference type="Pfam" id="PF02463"/>
    </source>
</evidence>
<proteinExistence type="inferred from homology"/>
<keyword evidence="10" id="KW-0175">Coiled coil</keyword>
<evidence type="ECO:0000256" key="1">
    <source>
        <dbReference type="ARBA" id="ARBA00003618"/>
    </source>
</evidence>
<dbReference type="KEGG" id="psai:C3B54_111180"/>
<evidence type="ECO:0000256" key="6">
    <source>
        <dbReference type="ARBA" id="ARBA00022840"/>
    </source>
</evidence>
<feature type="domain" description="RecF/RecN/SMC N-terminal" evidence="12">
    <location>
        <begin position="2"/>
        <end position="517"/>
    </location>
</feature>
<evidence type="ECO:0000256" key="5">
    <source>
        <dbReference type="ARBA" id="ARBA00022763"/>
    </source>
</evidence>
<comment type="function">
    <text evidence="1 9">May be involved in recombinational repair of damaged DNA.</text>
</comment>
<dbReference type="EMBL" id="CP026923">
    <property type="protein sequence ID" value="AVG24139.1"/>
    <property type="molecule type" value="Genomic_DNA"/>
</dbReference>
<sequence>MIEQIQINDLGVISHASLPLGPGFTVLTGETGAGKTMVVTALGLLLGERADTARVRQGSEHSWVEGHFLAGSITPVAERVEELGGVIEEGELVLSRQVSAEGRSKAVVGGRSAPVSVLQELAQHLVVVHGQSDQIRLKSESAQRDALDRYAGERLASVLHDYQELFRAHQERLLELEQIDERYAAQKADQDRLRQALERIEGVRPEQGEDVSLKALSDKLESIEDLRNAAAVAKEALSSEAVGPESSDARSLIDHAIRSLERVVEHDAELAGPLQTLRDGLFQIDEASQALSSYLSAITEGESLDLESVMSRRADLGGLMRDYGPTLDDVLVFEKSASDTLLEIDLSGDRRGQLEEQIRHDQETLSRLAAEITERRMVAAHTLGERVSAELQTLAMPDAHLVIDVSPKEATVSGADQVSFLLAPHPGAPPRPLAKSASGGELSRVMLSLEVVLAEADPVPTFIFDEVDAGVGGATALEIGKRLARLAQSAQVICVTHLAQVASYADTHLSVFKDRSGEVTESSVRVLEAEDRVAELARMLGGDQDSDSAKAHAREMLQRQSVSRSSGR</sequence>
<keyword evidence="5 9" id="KW-0227">DNA damage</keyword>
<dbReference type="InterPro" id="IPR003395">
    <property type="entry name" value="RecF/RecN/SMC_N"/>
</dbReference>
<dbReference type="GO" id="GO:0006281">
    <property type="term" value="P:DNA repair"/>
    <property type="evidence" value="ECO:0007669"/>
    <property type="project" value="UniProtKB-KW"/>
</dbReference>
<keyword evidence="14" id="KW-1185">Reference proteome</keyword>
<dbReference type="InterPro" id="IPR027417">
    <property type="entry name" value="P-loop_NTPase"/>
</dbReference>
<feature type="compositionally biased region" description="Polar residues" evidence="11">
    <location>
        <begin position="558"/>
        <end position="568"/>
    </location>
</feature>
<gene>
    <name evidence="13" type="ORF">C3B54_111180</name>
</gene>
<evidence type="ECO:0000256" key="8">
    <source>
        <dbReference type="ARBA" id="ARBA00033408"/>
    </source>
</evidence>
<dbReference type="Pfam" id="PF02463">
    <property type="entry name" value="SMC_N"/>
    <property type="match status" value="1"/>
</dbReference>
<evidence type="ECO:0000256" key="4">
    <source>
        <dbReference type="ARBA" id="ARBA00022741"/>
    </source>
</evidence>
<dbReference type="GO" id="GO:0006310">
    <property type="term" value="P:DNA recombination"/>
    <property type="evidence" value="ECO:0007669"/>
    <property type="project" value="InterPro"/>
</dbReference>
<dbReference type="NCBIfam" id="TIGR00634">
    <property type="entry name" value="recN"/>
    <property type="match status" value="1"/>
</dbReference>
<dbReference type="PANTHER" id="PTHR11059">
    <property type="entry name" value="DNA REPAIR PROTEIN RECN"/>
    <property type="match status" value="1"/>
</dbReference>
<dbReference type="PIRSF" id="PIRSF003128">
    <property type="entry name" value="RecN"/>
    <property type="match status" value="1"/>
</dbReference>
<dbReference type="OrthoDB" id="9806954at2"/>
<comment type="similarity">
    <text evidence="2 9">Belongs to the RecN family.</text>
</comment>
<evidence type="ECO:0000313" key="14">
    <source>
        <dbReference type="Proteomes" id="UP000243077"/>
    </source>
</evidence>
<dbReference type="GO" id="GO:0043590">
    <property type="term" value="C:bacterial nucleoid"/>
    <property type="evidence" value="ECO:0007669"/>
    <property type="project" value="TreeGrafter"/>
</dbReference>
<feature type="compositionally biased region" description="Basic and acidic residues" evidence="11">
    <location>
        <begin position="547"/>
        <end position="557"/>
    </location>
</feature>
<reference evidence="13 14" key="1">
    <citation type="submission" date="2018-02" db="EMBL/GenBank/DDBJ databases">
        <title>Complete genome of the streamlined marine actinobacterium Pontimonas salivibrio CL-TW6 adapted to coastal planktonic lifestype.</title>
        <authorList>
            <person name="Cho B.C."/>
            <person name="Hardies S.C."/>
            <person name="Jang G.I."/>
            <person name="Hwang C.Y."/>
        </authorList>
    </citation>
    <scope>NUCLEOTIDE SEQUENCE [LARGE SCALE GENOMIC DNA]</scope>
    <source>
        <strain evidence="13 14">CL-TW6</strain>
    </source>
</reference>
<evidence type="ECO:0000313" key="13">
    <source>
        <dbReference type="EMBL" id="AVG24139.1"/>
    </source>
</evidence>
<dbReference type="PANTHER" id="PTHR11059:SF0">
    <property type="entry name" value="DNA REPAIR PROTEIN RECN"/>
    <property type="match status" value="1"/>
</dbReference>
<evidence type="ECO:0000256" key="7">
    <source>
        <dbReference type="ARBA" id="ARBA00023204"/>
    </source>
</evidence>
<evidence type="ECO:0000256" key="10">
    <source>
        <dbReference type="SAM" id="Coils"/>
    </source>
</evidence>
<name>A0A2L2BR50_9MICO</name>